<accession>A0A1F5JV52</accession>
<dbReference type="AlphaFoldDB" id="A0A1F5JV52"/>
<sequence length="103" mass="11984">MIDVFPKPELSRLRAAVAMVPHIERRMPRLELPRLRFPARIFKEQSVALQPSIIENKHPLVSTIREVYPKKNLSYRLSLTDFALFLTTSVCLFREVITPLVVK</sequence>
<evidence type="ECO:0000313" key="2">
    <source>
        <dbReference type="Proteomes" id="UP000176902"/>
    </source>
</evidence>
<proteinExistence type="predicted"/>
<gene>
    <name evidence="1" type="ORF">A3C59_01545</name>
</gene>
<dbReference type="Proteomes" id="UP000176902">
    <property type="component" value="Unassembled WGS sequence"/>
</dbReference>
<name>A0A1F5JV52_9BACT</name>
<evidence type="ECO:0000313" key="1">
    <source>
        <dbReference type="EMBL" id="OGE32536.1"/>
    </source>
</evidence>
<protein>
    <submittedName>
        <fullName evidence="1">Uncharacterized protein</fullName>
    </submittedName>
</protein>
<organism evidence="1 2">
    <name type="scientific">Candidatus Daviesbacteria bacterium RIFCSPHIGHO2_02_FULL_36_13</name>
    <dbReference type="NCBI Taxonomy" id="1797768"/>
    <lineage>
        <taxon>Bacteria</taxon>
        <taxon>Candidatus Daviesiibacteriota</taxon>
    </lineage>
</organism>
<reference evidence="1 2" key="1">
    <citation type="journal article" date="2016" name="Nat. Commun.">
        <title>Thousands of microbial genomes shed light on interconnected biogeochemical processes in an aquifer system.</title>
        <authorList>
            <person name="Anantharaman K."/>
            <person name="Brown C.T."/>
            <person name="Hug L.A."/>
            <person name="Sharon I."/>
            <person name="Castelle C.J."/>
            <person name="Probst A.J."/>
            <person name="Thomas B.C."/>
            <person name="Singh A."/>
            <person name="Wilkins M.J."/>
            <person name="Karaoz U."/>
            <person name="Brodie E.L."/>
            <person name="Williams K.H."/>
            <person name="Hubbard S.S."/>
            <person name="Banfield J.F."/>
        </authorList>
    </citation>
    <scope>NUCLEOTIDE SEQUENCE [LARGE SCALE GENOMIC DNA]</scope>
</reference>
<dbReference type="EMBL" id="MFCV01000025">
    <property type="protein sequence ID" value="OGE32536.1"/>
    <property type="molecule type" value="Genomic_DNA"/>
</dbReference>
<dbReference type="STRING" id="1797768.A3C59_01545"/>
<comment type="caution">
    <text evidence="1">The sequence shown here is derived from an EMBL/GenBank/DDBJ whole genome shotgun (WGS) entry which is preliminary data.</text>
</comment>